<dbReference type="EMBL" id="KN832902">
    <property type="protein sequence ID" value="KIM92935.1"/>
    <property type="molecule type" value="Genomic_DNA"/>
</dbReference>
<dbReference type="InParanoid" id="A0A0C3G9Q8"/>
<protein>
    <submittedName>
        <fullName evidence="2">Uncharacterized protein</fullName>
    </submittedName>
</protein>
<accession>A0A0C3G9Q8</accession>
<name>A0A0C3G9Q8_OIDMZ</name>
<dbReference type="AlphaFoldDB" id="A0A0C3G9Q8"/>
<evidence type="ECO:0000256" key="1">
    <source>
        <dbReference type="SAM" id="MobiDB-lite"/>
    </source>
</evidence>
<feature type="region of interest" description="Disordered" evidence="1">
    <location>
        <begin position="1"/>
        <end position="20"/>
    </location>
</feature>
<keyword evidence="3" id="KW-1185">Reference proteome</keyword>
<reference evidence="3" key="2">
    <citation type="submission" date="2015-01" db="EMBL/GenBank/DDBJ databases">
        <title>Evolutionary Origins and Diversification of the Mycorrhizal Mutualists.</title>
        <authorList>
            <consortium name="DOE Joint Genome Institute"/>
            <consortium name="Mycorrhizal Genomics Consortium"/>
            <person name="Kohler A."/>
            <person name="Kuo A."/>
            <person name="Nagy L.G."/>
            <person name="Floudas D."/>
            <person name="Copeland A."/>
            <person name="Barry K.W."/>
            <person name="Cichocki N."/>
            <person name="Veneault-Fourrey C."/>
            <person name="LaButti K."/>
            <person name="Lindquist E.A."/>
            <person name="Lipzen A."/>
            <person name="Lundell T."/>
            <person name="Morin E."/>
            <person name="Murat C."/>
            <person name="Riley R."/>
            <person name="Ohm R."/>
            <person name="Sun H."/>
            <person name="Tunlid A."/>
            <person name="Henrissat B."/>
            <person name="Grigoriev I.V."/>
            <person name="Hibbett D.S."/>
            <person name="Martin F."/>
        </authorList>
    </citation>
    <scope>NUCLEOTIDE SEQUENCE [LARGE SCALE GENOMIC DNA]</scope>
    <source>
        <strain evidence="3">Zn</strain>
    </source>
</reference>
<evidence type="ECO:0000313" key="2">
    <source>
        <dbReference type="EMBL" id="KIM92935.1"/>
    </source>
</evidence>
<reference evidence="2 3" key="1">
    <citation type="submission" date="2014-04" db="EMBL/GenBank/DDBJ databases">
        <authorList>
            <consortium name="DOE Joint Genome Institute"/>
            <person name="Kuo A."/>
            <person name="Martino E."/>
            <person name="Perotto S."/>
            <person name="Kohler A."/>
            <person name="Nagy L.G."/>
            <person name="Floudas D."/>
            <person name="Copeland A."/>
            <person name="Barry K.W."/>
            <person name="Cichocki N."/>
            <person name="Veneault-Fourrey C."/>
            <person name="LaButti K."/>
            <person name="Lindquist E.A."/>
            <person name="Lipzen A."/>
            <person name="Lundell T."/>
            <person name="Morin E."/>
            <person name="Murat C."/>
            <person name="Sun H."/>
            <person name="Tunlid A."/>
            <person name="Henrissat B."/>
            <person name="Grigoriev I.V."/>
            <person name="Hibbett D.S."/>
            <person name="Martin F."/>
            <person name="Nordberg H.P."/>
            <person name="Cantor M.N."/>
            <person name="Hua S.X."/>
        </authorList>
    </citation>
    <scope>NUCLEOTIDE SEQUENCE [LARGE SCALE GENOMIC DNA]</scope>
    <source>
        <strain evidence="2 3">Zn</strain>
    </source>
</reference>
<sequence length="204" mass="23198">MQGDHLDNNHIDFHHGKSKQRRERAVDTIRDCSKRLLEWFVANEHYVMTVTDEPPTSIQAAMNSTYSEAVKTLHQDNWEGQLEWNIFESSKQMLEWFMQGDSCTQGTMTIVRADCVGPGACPVRVTKIPNSGIRLEKEGGSTLFTPQTLSVSVHVDQIDDYLDGNISNIDPWSYSWSSDNQPTGMAAQLQDILFMFESVDIPRR</sequence>
<organism evidence="2 3">
    <name type="scientific">Oidiodendron maius (strain Zn)</name>
    <dbReference type="NCBI Taxonomy" id="913774"/>
    <lineage>
        <taxon>Eukaryota</taxon>
        <taxon>Fungi</taxon>
        <taxon>Dikarya</taxon>
        <taxon>Ascomycota</taxon>
        <taxon>Pezizomycotina</taxon>
        <taxon>Leotiomycetes</taxon>
        <taxon>Leotiomycetes incertae sedis</taxon>
        <taxon>Myxotrichaceae</taxon>
        <taxon>Oidiodendron</taxon>
    </lineage>
</organism>
<evidence type="ECO:0000313" key="3">
    <source>
        <dbReference type="Proteomes" id="UP000054321"/>
    </source>
</evidence>
<dbReference type="HOGENOM" id="CLU_1343616_0_0_1"/>
<feature type="compositionally biased region" description="Basic and acidic residues" evidence="1">
    <location>
        <begin position="1"/>
        <end position="15"/>
    </location>
</feature>
<proteinExistence type="predicted"/>
<dbReference type="Proteomes" id="UP000054321">
    <property type="component" value="Unassembled WGS sequence"/>
</dbReference>
<gene>
    <name evidence="2" type="ORF">OIDMADRAFT_62059</name>
</gene>